<sequence length="311" mass="35539">MALQSANRPLEVWDPSEVFFSQATIRNVFTFGKKDPNEHVPIVPWQQRAPFTRFILSICHENLLIAFDNRRLLSARWQRNGEKRNYHGRARILCRIKSSSEEISEEDRNDVETEFTLVWEAKKPLTDGHIVVTAHATTYGGAVTVRGASQGTAFPPHGRLDPPVYGSLTDAQSSHCDFGWPKCLRVWKSKPVPIEMESFAEVPDSAFFGLNRRRIFPHSRFVEVLHGFPEWFTIERCDFYPETIIAEGTSDDDQADDSSEVHMDICDESLMAREVEWDAVTEVKYVAGYRLATESCDSRSPGRPKKPDFNQ</sequence>
<dbReference type="EMBL" id="KQ965832">
    <property type="protein sequence ID" value="KXS10218.1"/>
    <property type="molecule type" value="Genomic_DNA"/>
</dbReference>
<name>A0A139A0R6_GONPJ</name>
<dbReference type="AlphaFoldDB" id="A0A139A0R6"/>
<reference evidence="1 2" key="1">
    <citation type="journal article" date="2015" name="Genome Biol. Evol.">
        <title>Phylogenomic analyses indicate that early fungi evolved digesting cell walls of algal ancestors of land plants.</title>
        <authorList>
            <person name="Chang Y."/>
            <person name="Wang S."/>
            <person name="Sekimoto S."/>
            <person name="Aerts A.L."/>
            <person name="Choi C."/>
            <person name="Clum A."/>
            <person name="LaButti K.M."/>
            <person name="Lindquist E.A."/>
            <person name="Yee Ngan C."/>
            <person name="Ohm R.A."/>
            <person name="Salamov A.A."/>
            <person name="Grigoriev I.V."/>
            <person name="Spatafora J.W."/>
            <person name="Berbee M.L."/>
        </authorList>
    </citation>
    <scope>NUCLEOTIDE SEQUENCE [LARGE SCALE GENOMIC DNA]</scope>
    <source>
        <strain evidence="1 2">JEL478</strain>
    </source>
</reference>
<dbReference type="Proteomes" id="UP000070544">
    <property type="component" value="Unassembled WGS sequence"/>
</dbReference>
<evidence type="ECO:0000313" key="2">
    <source>
        <dbReference type="Proteomes" id="UP000070544"/>
    </source>
</evidence>
<accession>A0A139A0R6</accession>
<gene>
    <name evidence="1" type="ORF">M427DRAFT_48507</name>
</gene>
<keyword evidence="2" id="KW-1185">Reference proteome</keyword>
<evidence type="ECO:0000313" key="1">
    <source>
        <dbReference type="EMBL" id="KXS10218.1"/>
    </source>
</evidence>
<protein>
    <submittedName>
        <fullName evidence="1">Uncharacterized protein</fullName>
    </submittedName>
</protein>
<organism evidence="1 2">
    <name type="scientific">Gonapodya prolifera (strain JEL478)</name>
    <name type="common">Monoblepharis prolifera</name>
    <dbReference type="NCBI Taxonomy" id="1344416"/>
    <lineage>
        <taxon>Eukaryota</taxon>
        <taxon>Fungi</taxon>
        <taxon>Fungi incertae sedis</taxon>
        <taxon>Chytridiomycota</taxon>
        <taxon>Chytridiomycota incertae sedis</taxon>
        <taxon>Monoblepharidomycetes</taxon>
        <taxon>Monoblepharidales</taxon>
        <taxon>Gonapodyaceae</taxon>
        <taxon>Gonapodya</taxon>
    </lineage>
</organism>
<proteinExistence type="predicted"/>